<dbReference type="GO" id="GO:0016020">
    <property type="term" value="C:membrane"/>
    <property type="evidence" value="ECO:0007669"/>
    <property type="project" value="UniProtKB-SubCell"/>
</dbReference>
<comment type="subcellular location">
    <subcellularLocation>
        <location evidence="1">Membrane</location>
        <topology evidence="1">Multi-pass membrane protein</topology>
    </subcellularLocation>
</comment>
<feature type="transmembrane region" description="Helical" evidence="6">
    <location>
        <begin position="569"/>
        <end position="596"/>
    </location>
</feature>
<keyword evidence="10" id="KW-1185">Reference proteome</keyword>
<protein>
    <recommendedName>
        <fullName evidence="8">G-protein coupled receptors family 2 profile 2 domain-containing protein</fullName>
    </recommendedName>
</protein>
<reference evidence="9" key="1">
    <citation type="submission" date="2021-01" db="UniProtKB">
        <authorList>
            <consortium name="EnsemblMetazoa"/>
        </authorList>
    </citation>
    <scope>IDENTIFICATION</scope>
</reference>
<evidence type="ECO:0000313" key="10">
    <source>
        <dbReference type="Proteomes" id="UP000594262"/>
    </source>
</evidence>
<dbReference type="CDD" id="cd13952">
    <property type="entry name" value="7tm_classB"/>
    <property type="match status" value="1"/>
</dbReference>
<dbReference type="InterPro" id="IPR017981">
    <property type="entry name" value="GPCR_2-like_7TM"/>
</dbReference>
<evidence type="ECO:0000313" key="9">
    <source>
        <dbReference type="EnsemblMetazoa" id="CLYHEMP023157.1"/>
    </source>
</evidence>
<dbReference type="EnsemblMetazoa" id="CLYHEMT023157.1">
    <property type="protein sequence ID" value="CLYHEMP023157.1"/>
    <property type="gene ID" value="CLYHEMG023157"/>
</dbReference>
<dbReference type="AlphaFoldDB" id="A0A7M5XH26"/>
<dbReference type="InterPro" id="IPR053231">
    <property type="entry name" value="GPCR_LN-TM7"/>
</dbReference>
<keyword evidence="4 6" id="KW-0472">Membrane</keyword>
<dbReference type="GO" id="GO:0004888">
    <property type="term" value="F:transmembrane signaling receptor activity"/>
    <property type="evidence" value="ECO:0007669"/>
    <property type="project" value="InterPro"/>
</dbReference>
<feature type="signal peptide" evidence="7">
    <location>
        <begin position="1"/>
        <end position="19"/>
    </location>
</feature>
<evidence type="ECO:0000256" key="4">
    <source>
        <dbReference type="ARBA" id="ARBA00023136"/>
    </source>
</evidence>
<evidence type="ECO:0000256" key="6">
    <source>
        <dbReference type="SAM" id="Phobius"/>
    </source>
</evidence>
<feature type="transmembrane region" description="Helical" evidence="6">
    <location>
        <begin position="489"/>
        <end position="514"/>
    </location>
</feature>
<accession>A0A7M5XH26</accession>
<feature type="transmembrane region" description="Helical" evidence="6">
    <location>
        <begin position="443"/>
        <end position="464"/>
    </location>
</feature>
<evidence type="ECO:0000256" key="1">
    <source>
        <dbReference type="ARBA" id="ARBA00004141"/>
    </source>
</evidence>
<feature type="region of interest" description="Disordered" evidence="5">
    <location>
        <begin position="640"/>
        <end position="661"/>
    </location>
</feature>
<proteinExistence type="predicted"/>
<keyword evidence="2 6" id="KW-0812">Transmembrane</keyword>
<sequence length="661" mass="74900">MNLKTLLLLIIAVTEICRASNFPVNDFLEYLKTNDCGIDKLVDNINSTFANDFLCSARNVHVDSNRTCSCNITECVYLRTCCIDIVWDKHKPISLTDYIDYFIDKVSLDGSLSCESIIPRSVFSKDGIISITEYFMVSACPGQTHQSKNDDFQPVIDSQETLYKSRDTALCNGVTKYHPATIEIHSLMSGDISEIKRGGLYNLTMAMVKLSDRSFKHKCKKTSKHVCSNDLRYLKFRQLYRTFLKDLPGGHIRWSLMISVVNNRLQMANLMGRTITKTCQSGQSFNLGNLKCTQDACMKPYQYHNGSCILDLGTVTMGHDGVRLPWQRQVDDIEKYVTMFIMPLSICGYIWSILGFLYFKELQNLPRLNSICMTCALFIGDTMFYVTFHLGENAGTHFCQIHAIIVQWAFLCAMMWAFLTATELALVFNQNAVIPSKIDKRRFSAYLFFAVSVPLVFVLLTHLLDSYGILKSGIGINGICWMTEFKSRLYFYIIPIGIGYALSMFALGTIILSLTRKIASIRPVMKSSVTHGHKITRFVLNLCLVLGFTEIVGFIQIQKTVGDYSQAELTVNAIFGLCYAILRSSRGIFIVCIYIFNKRTARVLKMSMRKRFPKCFGWKGRKSSYSANTTSFGFTLATNSGESNSSSPYLTNEYRQSKTNF</sequence>
<dbReference type="PANTHER" id="PTHR45902:SF4">
    <property type="entry name" value="G-PROTEIN COUPLED RECEPTORS FAMILY 2 PROFILE 2 DOMAIN-CONTAINING PROTEIN"/>
    <property type="match status" value="1"/>
</dbReference>
<feature type="chain" id="PRO_5029467815" description="G-protein coupled receptors family 2 profile 2 domain-containing protein" evidence="7">
    <location>
        <begin position="20"/>
        <end position="661"/>
    </location>
</feature>
<dbReference type="Gene3D" id="1.20.1070.10">
    <property type="entry name" value="Rhodopsin 7-helix transmembrane proteins"/>
    <property type="match status" value="1"/>
</dbReference>
<evidence type="ECO:0000256" key="5">
    <source>
        <dbReference type="SAM" id="MobiDB-lite"/>
    </source>
</evidence>
<evidence type="ECO:0000259" key="8">
    <source>
        <dbReference type="PROSITE" id="PS50261"/>
    </source>
</evidence>
<keyword evidence="3 6" id="KW-1133">Transmembrane helix</keyword>
<organism evidence="9 10">
    <name type="scientific">Clytia hemisphaerica</name>
    <dbReference type="NCBI Taxonomy" id="252671"/>
    <lineage>
        <taxon>Eukaryota</taxon>
        <taxon>Metazoa</taxon>
        <taxon>Cnidaria</taxon>
        <taxon>Hydrozoa</taxon>
        <taxon>Hydroidolina</taxon>
        <taxon>Leptothecata</taxon>
        <taxon>Obeliida</taxon>
        <taxon>Clytiidae</taxon>
        <taxon>Clytia</taxon>
    </lineage>
</organism>
<feature type="transmembrane region" description="Helical" evidence="6">
    <location>
        <begin position="336"/>
        <end position="359"/>
    </location>
</feature>
<keyword evidence="7" id="KW-0732">Signal</keyword>
<dbReference type="Proteomes" id="UP000594262">
    <property type="component" value="Unplaced"/>
</dbReference>
<evidence type="ECO:0000256" key="7">
    <source>
        <dbReference type="SAM" id="SignalP"/>
    </source>
</evidence>
<evidence type="ECO:0000256" key="2">
    <source>
        <dbReference type="ARBA" id="ARBA00022692"/>
    </source>
</evidence>
<dbReference type="OrthoDB" id="6134459at2759"/>
<feature type="transmembrane region" description="Helical" evidence="6">
    <location>
        <begin position="400"/>
        <end position="422"/>
    </location>
</feature>
<dbReference type="PANTHER" id="PTHR45902">
    <property type="entry name" value="LATROPHILIN RECEPTOR-LIKE PROTEIN A"/>
    <property type="match status" value="1"/>
</dbReference>
<dbReference type="GO" id="GO:0007166">
    <property type="term" value="P:cell surface receptor signaling pathway"/>
    <property type="evidence" value="ECO:0007669"/>
    <property type="project" value="InterPro"/>
</dbReference>
<feature type="transmembrane region" description="Helical" evidence="6">
    <location>
        <begin position="371"/>
        <end position="388"/>
    </location>
</feature>
<name>A0A7M5XH26_9CNID</name>
<feature type="transmembrane region" description="Helical" evidence="6">
    <location>
        <begin position="535"/>
        <end position="557"/>
    </location>
</feature>
<feature type="domain" description="G-protein coupled receptors family 2 profile 2" evidence="8">
    <location>
        <begin position="334"/>
        <end position="598"/>
    </location>
</feature>
<evidence type="ECO:0000256" key="3">
    <source>
        <dbReference type="ARBA" id="ARBA00022989"/>
    </source>
</evidence>
<dbReference type="PROSITE" id="PS50261">
    <property type="entry name" value="G_PROTEIN_RECEP_F2_4"/>
    <property type="match status" value="1"/>
</dbReference>